<organism evidence="1 2">
    <name type="scientific">Perkinsus olseni</name>
    <name type="common">Perkinsus atlanticus</name>
    <dbReference type="NCBI Taxonomy" id="32597"/>
    <lineage>
        <taxon>Eukaryota</taxon>
        <taxon>Sar</taxon>
        <taxon>Alveolata</taxon>
        <taxon>Perkinsozoa</taxon>
        <taxon>Perkinsea</taxon>
        <taxon>Perkinsida</taxon>
        <taxon>Perkinsidae</taxon>
        <taxon>Perkinsus</taxon>
    </lineage>
</organism>
<dbReference type="AlphaFoldDB" id="A0A7J6QYS9"/>
<proteinExistence type="predicted"/>
<dbReference type="Proteomes" id="UP000574390">
    <property type="component" value="Unassembled WGS sequence"/>
</dbReference>
<reference evidence="1 2" key="1">
    <citation type="submission" date="2020-04" db="EMBL/GenBank/DDBJ databases">
        <title>Perkinsus olseni comparative genomics.</title>
        <authorList>
            <person name="Bogema D.R."/>
        </authorList>
    </citation>
    <scope>NUCLEOTIDE SEQUENCE [LARGE SCALE GENOMIC DNA]</scope>
    <source>
        <strain evidence="1">ATCC PRA-205</strain>
    </source>
</reference>
<name>A0A7J6QYS9_PEROL</name>
<comment type="caution">
    <text evidence="1">The sequence shown here is derived from an EMBL/GenBank/DDBJ whole genome shotgun (WGS) entry which is preliminary data.</text>
</comment>
<evidence type="ECO:0000313" key="2">
    <source>
        <dbReference type="Proteomes" id="UP000574390"/>
    </source>
</evidence>
<dbReference type="EMBL" id="JABANM010026131">
    <property type="protein sequence ID" value="KAF4713467.1"/>
    <property type="molecule type" value="Genomic_DNA"/>
</dbReference>
<sequence>MFFSPELFTCEVEIWDFGLSFMTDVCSSSMILWEKMYRMTPQAHLSTLQVTVGIVPEVLLPTICWIVT</sequence>
<protein>
    <submittedName>
        <fullName evidence="1">Uncharacterized protein</fullName>
    </submittedName>
</protein>
<accession>A0A7J6QYS9</accession>
<gene>
    <name evidence="1" type="ORF">FOZ62_008075</name>
</gene>
<evidence type="ECO:0000313" key="1">
    <source>
        <dbReference type="EMBL" id="KAF4713467.1"/>
    </source>
</evidence>